<dbReference type="RefSeq" id="WP_093084918.1">
    <property type="nucleotide sequence ID" value="NZ_FNBE01000009.1"/>
</dbReference>
<accession>A0A1G7S3L0</accession>
<dbReference type="AlphaFoldDB" id="A0A1G7S3L0"/>
<evidence type="ECO:0000313" key="3">
    <source>
        <dbReference type="Proteomes" id="UP000198967"/>
    </source>
</evidence>
<dbReference type="EMBL" id="FNBE01000009">
    <property type="protein sequence ID" value="SDG17578.1"/>
    <property type="molecule type" value="Genomic_DNA"/>
</dbReference>
<evidence type="ECO:0008006" key="4">
    <source>
        <dbReference type="Google" id="ProtNLM"/>
    </source>
</evidence>
<sequence length="153" mass="16183">MCAMCASESYEQVVADLAETVREHGWAVRVVYGTGRRPPWAYTVGLGSSGLPELVVTGLPAERAVDLLNDVAEHVLDAGVAPRPGERAAAALEYVEVAEPDAHLVHAVALYGEGRRAVQVVWADEAGRWPWDPAAGGVQPVLGPRSPDAPPLT</sequence>
<reference evidence="2 3" key="1">
    <citation type="submission" date="2016-10" db="EMBL/GenBank/DDBJ databases">
        <authorList>
            <person name="de Groot N.N."/>
        </authorList>
    </citation>
    <scope>NUCLEOTIDE SEQUENCE [LARGE SCALE GENOMIC DNA]</scope>
    <source>
        <strain evidence="2 3">CGMCC 4.3143</strain>
    </source>
</reference>
<dbReference type="Proteomes" id="UP000198967">
    <property type="component" value="Unassembled WGS sequence"/>
</dbReference>
<feature type="region of interest" description="Disordered" evidence="1">
    <location>
        <begin position="133"/>
        <end position="153"/>
    </location>
</feature>
<name>A0A1G7S3L0_PSEOR</name>
<gene>
    <name evidence="2" type="ORF">SAMN05216377_109223</name>
</gene>
<organism evidence="2 3">
    <name type="scientific">Pseudonocardia oroxyli</name>
    <dbReference type="NCBI Taxonomy" id="366584"/>
    <lineage>
        <taxon>Bacteria</taxon>
        <taxon>Bacillati</taxon>
        <taxon>Actinomycetota</taxon>
        <taxon>Actinomycetes</taxon>
        <taxon>Pseudonocardiales</taxon>
        <taxon>Pseudonocardiaceae</taxon>
        <taxon>Pseudonocardia</taxon>
    </lineage>
</organism>
<dbReference type="Pfam" id="PF14081">
    <property type="entry name" value="DUF4262"/>
    <property type="match status" value="1"/>
</dbReference>
<dbReference type="STRING" id="366584.SAMN05216377_109223"/>
<evidence type="ECO:0000256" key="1">
    <source>
        <dbReference type="SAM" id="MobiDB-lite"/>
    </source>
</evidence>
<protein>
    <recommendedName>
        <fullName evidence="4">DUF4262 domain-containing protein</fullName>
    </recommendedName>
</protein>
<proteinExistence type="predicted"/>
<keyword evidence="3" id="KW-1185">Reference proteome</keyword>
<dbReference type="InterPro" id="IPR025358">
    <property type="entry name" value="DUF4262"/>
</dbReference>
<evidence type="ECO:0000313" key="2">
    <source>
        <dbReference type="EMBL" id="SDG17578.1"/>
    </source>
</evidence>
<dbReference type="OrthoDB" id="511192at2"/>